<keyword evidence="2" id="KW-0238">DNA-binding</keyword>
<dbReference type="InterPro" id="IPR018062">
    <property type="entry name" value="HTH_AraC-typ_CS"/>
</dbReference>
<dbReference type="RefSeq" id="WP_193909357.1">
    <property type="nucleotide sequence ID" value="NZ_JADEXG010000043.1"/>
</dbReference>
<keyword evidence="6" id="KW-1185">Reference proteome</keyword>
<dbReference type="GO" id="GO:0043565">
    <property type="term" value="F:sequence-specific DNA binding"/>
    <property type="evidence" value="ECO:0007669"/>
    <property type="project" value="InterPro"/>
</dbReference>
<dbReference type="Pfam" id="PF12833">
    <property type="entry name" value="HTH_18"/>
    <property type="match status" value="1"/>
</dbReference>
<dbReference type="PROSITE" id="PS00041">
    <property type="entry name" value="HTH_ARAC_FAMILY_1"/>
    <property type="match status" value="1"/>
</dbReference>
<keyword evidence="3" id="KW-0804">Transcription</keyword>
<gene>
    <name evidence="5" type="ORF">IQ241_16940</name>
</gene>
<proteinExistence type="predicted"/>
<dbReference type="InterPro" id="IPR050204">
    <property type="entry name" value="AraC_XylS_family_regulators"/>
</dbReference>
<evidence type="ECO:0000256" key="1">
    <source>
        <dbReference type="ARBA" id="ARBA00023015"/>
    </source>
</evidence>
<evidence type="ECO:0000313" key="5">
    <source>
        <dbReference type="EMBL" id="MBE9078960.1"/>
    </source>
</evidence>
<evidence type="ECO:0000259" key="4">
    <source>
        <dbReference type="PROSITE" id="PS01124"/>
    </source>
</evidence>
<sequence>MENAKPHIQVLDHRQANATQQLLPNPAVFSSSGWDDLHLELYQQPKFATAEHRHTLHAIALGLPDASGRCAAGDRWLDGKRCLEQRQAEAIAMIPAGITHRCSWDSAAGFMVLAIEPQLLEQMGQDWVNPDQIELIPRFMTDRDPLICNIFSALSAEVEAPGLGSPLMVDSLKTALVIHLLRHYCATQPRLFSYGGGLSDAKLAQVKDYISAHLAQDLKLNKLAAIAQISPYHFVRLFKRSVGTTPHQYILQRRVEQAQYLLRHSDQSLAEIALRVGFCDQSHLTRCFKRIVGMTPAQFHQG</sequence>
<dbReference type="PROSITE" id="PS01124">
    <property type="entry name" value="HTH_ARAC_FAMILY_2"/>
    <property type="match status" value="1"/>
</dbReference>
<dbReference type="Gene3D" id="1.10.10.60">
    <property type="entry name" value="Homeodomain-like"/>
    <property type="match status" value="2"/>
</dbReference>
<dbReference type="SUPFAM" id="SSF46689">
    <property type="entry name" value="Homeodomain-like"/>
    <property type="match status" value="2"/>
</dbReference>
<organism evidence="5 6">
    <name type="scientific">Vasconcelosia minhoensis LEGE 07310</name>
    <dbReference type="NCBI Taxonomy" id="915328"/>
    <lineage>
        <taxon>Bacteria</taxon>
        <taxon>Bacillati</taxon>
        <taxon>Cyanobacteriota</taxon>
        <taxon>Cyanophyceae</taxon>
        <taxon>Nodosilineales</taxon>
        <taxon>Cymatolegaceae</taxon>
        <taxon>Vasconcelosia</taxon>
        <taxon>Vasconcelosia minhoensis</taxon>
    </lineage>
</organism>
<feature type="domain" description="HTH araC/xylS-type" evidence="4">
    <location>
        <begin position="204"/>
        <end position="302"/>
    </location>
</feature>
<dbReference type="InterPro" id="IPR018060">
    <property type="entry name" value="HTH_AraC"/>
</dbReference>
<evidence type="ECO:0000313" key="6">
    <source>
        <dbReference type="Proteomes" id="UP000636505"/>
    </source>
</evidence>
<keyword evidence="1" id="KW-0805">Transcription regulation</keyword>
<accession>A0A8J7APJ0</accession>
<dbReference type="GO" id="GO:0003700">
    <property type="term" value="F:DNA-binding transcription factor activity"/>
    <property type="evidence" value="ECO:0007669"/>
    <property type="project" value="InterPro"/>
</dbReference>
<dbReference type="InterPro" id="IPR009057">
    <property type="entry name" value="Homeodomain-like_sf"/>
</dbReference>
<comment type="caution">
    <text evidence="5">The sequence shown here is derived from an EMBL/GenBank/DDBJ whole genome shotgun (WGS) entry which is preliminary data.</text>
</comment>
<dbReference type="PANTHER" id="PTHR46796">
    <property type="entry name" value="HTH-TYPE TRANSCRIPTIONAL ACTIVATOR RHAS-RELATED"/>
    <property type="match status" value="1"/>
</dbReference>
<dbReference type="SMART" id="SM00342">
    <property type="entry name" value="HTH_ARAC"/>
    <property type="match status" value="1"/>
</dbReference>
<protein>
    <submittedName>
        <fullName evidence="5">Helix-turn-helix transcriptional regulator</fullName>
    </submittedName>
</protein>
<dbReference type="Proteomes" id="UP000636505">
    <property type="component" value="Unassembled WGS sequence"/>
</dbReference>
<reference evidence="5" key="1">
    <citation type="submission" date="2020-10" db="EMBL/GenBank/DDBJ databases">
        <authorList>
            <person name="Castelo-Branco R."/>
            <person name="Eusebio N."/>
            <person name="Adriana R."/>
            <person name="Vieira A."/>
            <person name="Brugerolle De Fraissinette N."/>
            <person name="Rezende De Castro R."/>
            <person name="Schneider M.P."/>
            <person name="Vasconcelos V."/>
            <person name="Leao P.N."/>
        </authorList>
    </citation>
    <scope>NUCLEOTIDE SEQUENCE</scope>
    <source>
        <strain evidence="5">LEGE 07310</strain>
    </source>
</reference>
<dbReference type="AlphaFoldDB" id="A0A8J7APJ0"/>
<evidence type="ECO:0000256" key="3">
    <source>
        <dbReference type="ARBA" id="ARBA00023163"/>
    </source>
</evidence>
<evidence type="ECO:0000256" key="2">
    <source>
        <dbReference type="ARBA" id="ARBA00023125"/>
    </source>
</evidence>
<name>A0A8J7APJ0_9CYAN</name>
<dbReference type="PANTHER" id="PTHR46796:SF6">
    <property type="entry name" value="ARAC SUBFAMILY"/>
    <property type="match status" value="1"/>
</dbReference>
<dbReference type="EMBL" id="JADEXG010000043">
    <property type="protein sequence ID" value="MBE9078960.1"/>
    <property type="molecule type" value="Genomic_DNA"/>
</dbReference>